<dbReference type="Proteomes" id="UP000708208">
    <property type="component" value="Unassembled WGS sequence"/>
</dbReference>
<dbReference type="GO" id="GO:0016324">
    <property type="term" value="C:apical plasma membrane"/>
    <property type="evidence" value="ECO:0007669"/>
    <property type="project" value="UniProtKB-SubCell"/>
</dbReference>
<dbReference type="NCBIfam" id="NF037997">
    <property type="entry name" value="Na_Pi_symport"/>
    <property type="match status" value="1"/>
</dbReference>
<dbReference type="NCBIfam" id="TIGR01013">
    <property type="entry name" value="2a58"/>
    <property type="match status" value="1"/>
</dbReference>
<comment type="similarity">
    <text evidence="2">Belongs to the SLC34A transporter family.</text>
</comment>
<evidence type="ECO:0000313" key="9">
    <source>
        <dbReference type="EMBL" id="CAG7816317.1"/>
    </source>
</evidence>
<evidence type="ECO:0000256" key="5">
    <source>
        <dbReference type="ARBA" id="ARBA00022989"/>
    </source>
</evidence>
<feature type="transmembrane region" description="Helical" evidence="7">
    <location>
        <begin position="467"/>
        <end position="487"/>
    </location>
</feature>
<evidence type="ECO:0000256" key="6">
    <source>
        <dbReference type="ARBA" id="ARBA00023136"/>
    </source>
</evidence>
<feature type="domain" description="Plasmid pRiA4b Orf3-like" evidence="8">
    <location>
        <begin position="607"/>
        <end position="791"/>
    </location>
</feature>
<keyword evidence="5 7" id="KW-1133">Transmembrane helix</keyword>
<feature type="transmembrane region" description="Helical" evidence="7">
    <location>
        <begin position="173"/>
        <end position="194"/>
    </location>
</feature>
<dbReference type="Pfam" id="PF07929">
    <property type="entry name" value="PRiA4_ORF3"/>
    <property type="match status" value="1"/>
</dbReference>
<keyword evidence="4 7" id="KW-0812">Transmembrane</keyword>
<feature type="transmembrane region" description="Helical" evidence="7">
    <location>
        <begin position="392"/>
        <end position="412"/>
    </location>
</feature>
<keyword evidence="10" id="KW-1185">Reference proteome</keyword>
<evidence type="ECO:0000256" key="4">
    <source>
        <dbReference type="ARBA" id="ARBA00022692"/>
    </source>
</evidence>
<comment type="subcellular location">
    <subcellularLocation>
        <location evidence="1">Apical cell membrane</location>
        <topology evidence="1">Multi-pass membrane protein</topology>
    </subcellularLocation>
</comment>
<reference evidence="9" key="1">
    <citation type="submission" date="2021-06" db="EMBL/GenBank/DDBJ databases">
        <authorList>
            <person name="Hodson N. C."/>
            <person name="Mongue J. A."/>
            <person name="Jaron S. K."/>
        </authorList>
    </citation>
    <scope>NUCLEOTIDE SEQUENCE</scope>
</reference>
<proteinExistence type="inferred from homology"/>
<evidence type="ECO:0000256" key="2">
    <source>
        <dbReference type="ARBA" id="ARBA00005808"/>
    </source>
</evidence>
<feature type="transmembrane region" description="Helical" evidence="7">
    <location>
        <begin position="215"/>
        <end position="235"/>
    </location>
</feature>
<feature type="transmembrane region" description="Helical" evidence="7">
    <location>
        <begin position="345"/>
        <end position="371"/>
    </location>
</feature>
<comment type="caution">
    <text evidence="9">The sequence shown here is derived from an EMBL/GenBank/DDBJ whole genome shotgun (WGS) entry which is preliminary data.</text>
</comment>
<dbReference type="OrthoDB" id="407198at2759"/>
<dbReference type="InterPro" id="IPR003841">
    <property type="entry name" value="Na/Pi_transpt"/>
</dbReference>
<dbReference type="PANTHER" id="PTHR10010">
    <property type="entry name" value="SOLUTE CARRIER FAMILY 34 SODIUM PHOSPHATE , MEMBER 2-RELATED"/>
    <property type="match status" value="1"/>
</dbReference>
<sequence>MTKRPSKEDNGEFRIVFVNDDEARIGDFKKGSVVQDTQAHEPNANPLIFEVGNEEEGDEDPWAIQELADDGGTPWSEMTTKEKALSVALGFFKVIALLTLLYFFVCSLDLLSLGFRLVGGRTTGEIFRQSDILQNPVVGVMIGILTTVLVQSSSTSTSIIVSMVSAGFLTVEIAIPIVMGANIGTSVTNTIVSLTQAGDRNQFRRAFAGATVHDMFNWLTVITLLIIEVTTHYLYHLTSAVMSGMSQNSTSGGEVEILTVITKPLVNLIVQLDKKVLECWAKPDCTKFDNSSLMKDLCPAKKSIFMYGVNVNFEEVQSVDVRSDSAIFADDACKYLFHGTSMSDAAAGAIVLVGSLVVLCTCLILIVKVLNSVLKGQIATVIRKTLNADIPYVPWITGYIALIVGAVMTFLVQSSSVFTSALTPLVGVGVISIERVYPLTLGSNIGTTTTALIAALATEGDSFNDSLQIALCHLFFNVSGILLFYPIPFMRFPISLAKSLGDITSRYRWFAIIYMVLMFLVLPVVVMGLSFAGSVYVIVFASVVFYTKSLVTSVVMTDTAEYVWICQRMARSSRSSDSGWMWLPKEEWERRMREQISPRPLEKGVKLYQFKIRLADTDPEVWRRVDIPGDFTIDQFGRTVVRSIGWIPDYPFTFFGPNREIIKNLSRSEEFYTDEDKKKRRSKRLQKKDSTKITVSELYSMKKKMSVIHMGNECWIHVIELEEIKDNVGRKWYPKCIAGANACPPDECGGSDGYEYLKAAISDPKHKEHDSMKDFLVYQGYPKFNPKKFKVSDIVIGDSDSECD</sequence>
<dbReference type="AlphaFoldDB" id="A0A8J2KNK0"/>
<dbReference type="PANTHER" id="PTHR10010:SF46">
    <property type="entry name" value="SODIUM-DEPENDENT PHOSPHATE TRANSPORT PROTEIN 2B"/>
    <property type="match status" value="1"/>
</dbReference>
<accession>A0A8J2KNK0</accession>
<dbReference type="EMBL" id="CAJVCH010366816">
    <property type="protein sequence ID" value="CAG7816317.1"/>
    <property type="molecule type" value="Genomic_DNA"/>
</dbReference>
<evidence type="ECO:0000259" key="8">
    <source>
        <dbReference type="Pfam" id="PF07929"/>
    </source>
</evidence>
<feature type="transmembrane region" description="Helical" evidence="7">
    <location>
        <begin position="507"/>
        <end position="529"/>
    </location>
</feature>
<feature type="transmembrane region" description="Helical" evidence="7">
    <location>
        <begin position="535"/>
        <end position="565"/>
    </location>
</feature>
<evidence type="ECO:0000256" key="1">
    <source>
        <dbReference type="ARBA" id="ARBA00004424"/>
    </source>
</evidence>
<keyword evidence="3" id="KW-1003">Cell membrane</keyword>
<dbReference type="GO" id="GO:0044341">
    <property type="term" value="P:sodium-dependent phosphate transport"/>
    <property type="evidence" value="ECO:0007669"/>
    <property type="project" value="InterPro"/>
</dbReference>
<organism evidence="9 10">
    <name type="scientific">Allacma fusca</name>
    <dbReference type="NCBI Taxonomy" id="39272"/>
    <lineage>
        <taxon>Eukaryota</taxon>
        <taxon>Metazoa</taxon>
        <taxon>Ecdysozoa</taxon>
        <taxon>Arthropoda</taxon>
        <taxon>Hexapoda</taxon>
        <taxon>Collembola</taxon>
        <taxon>Symphypleona</taxon>
        <taxon>Sminthuridae</taxon>
        <taxon>Allacma</taxon>
    </lineage>
</organism>
<dbReference type="GO" id="GO:0005436">
    <property type="term" value="F:sodium:phosphate symporter activity"/>
    <property type="evidence" value="ECO:0007669"/>
    <property type="project" value="InterPro"/>
</dbReference>
<evidence type="ECO:0000313" key="10">
    <source>
        <dbReference type="Proteomes" id="UP000708208"/>
    </source>
</evidence>
<gene>
    <name evidence="9" type="ORF">AFUS01_LOCUS26942</name>
</gene>
<name>A0A8J2KNK0_9HEXA</name>
<feature type="transmembrane region" description="Helical" evidence="7">
    <location>
        <begin position="84"/>
        <end position="111"/>
    </location>
</feature>
<keyword evidence="6 7" id="KW-0472">Membrane</keyword>
<evidence type="ECO:0000256" key="3">
    <source>
        <dbReference type="ARBA" id="ARBA00022475"/>
    </source>
</evidence>
<protein>
    <recommendedName>
        <fullName evidence="8">Plasmid pRiA4b Orf3-like domain-containing protein</fullName>
    </recommendedName>
</protein>
<dbReference type="Pfam" id="PF02690">
    <property type="entry name" value="Na_Pi_cotrans"/>
    <property type="match status" value="2"/>
</dbReference>
<dbReference type="InterPro" id="IPR012912">
    <property type="entry name" value="Plasmid_pRiA4b_Orf3-like"/>
</dbReference>
<evidence type="ECO:0000256" key="7">
    <source>
        <dbReference type="SAM" id="Phobius"/>
    </source>
</evidence>